<proteinExistence type="predicted"/>
<comment type="caution">
    <text evidence="1">The sequence shown here is derived from an EMBL/GenBank/DDBJ whole genome shotgun (WGS) entry which is preliminary data.</text>
</comment>
<accession>A0AA88LLQ8</accession>
<name>A0AA88LLQ8_ARTSF</name>
<keyword evidence="2" id="KW-1185">Reference proteome</keyword>
<evidence type="ECO:0000313" key="2">
    <source>
        <dbReference type="Proteomes" id="UP001187531"/>
    </source>
</evidence>
<dbReference type="Proteomes" id="UP001187531">
    <property type="component" value="Unassembled WGS sequence"/>
</dbReference>
<dbReference type="EMBL" id="JAVRJZ010000001">
    <property type="protein sequence ID" value="KAK2726810.1"/>
    <property type="molecule type" value="Genomic_DNA"/>
</dbReference>
<sequence length="71" mass="7972">MEMQQTVCEGSVQCGVKAADKQAIATKTFEPLEPAVRHLDIKIKNAFKQSFSDLENEQKKVQGHPHWCCNA</sequence>
<gene>
    <name evidence="1" type="ORF">QYM36_007602</name>
</gene>
<dbReference type="AlphaFoldDB" id="A0AA88LLQ8"/>
<protein>
    <submittedName>
        <fullName evidence="1">Uncharacterized protein</fullName>
    </submittedName>
</protein>
<organism evidence="1 2">
    <name type="scientific">Artemia franciscana</name>
    <name type="common">Brine shrimp</name>
    <name type="synonym">Artemia sanfranciscana</name>
    <dbReference type="NCBI Taxonomy" id="6661"/>
    <lineage>
        <taxon>Eukaryota</taxon>
        <taxon>Metazoa</taxon>
        <taxon>Ecdysozoa</taxon>
        <taxon>Arthropoda</taxon>
        <taxon>Crustacea</taxon>
        <taxon>Branchiopoda</taxon>
        <taxon>Anostraca</taxon>
        <taxon>Artemiidae</taxon>
        <taxon>Artemia</taxon>
    </lineage>
</organism>
<reference evidence="1" key="1">
    <citation type="submission" date="2023-07" db="EMBL/GenBank/DDBJ databases">
        <title>Chromosome-level genome assembly of Artemia franciscana.</title>
        <authorList>
            <person name="Jo E."/>
        </authorList>
    </citation>
    <scope>NUCLEOTIDE SEQUENCE</scope>
    <source>
        <tissue evidence="1">Whole body</tissue>
    </source>
</reference>
<evidence type="ECO:0000313" key="1">
    <source>
        <dbReference type="EMBL" id="KAK2726810.1"/>
    </source>
</evidence>